<dbReference type="GO" id="GO:0004713">
    <property type="term" value="F:protein tyrosine kinase activity"/>
    <property type="evidence" value="ECO:0007669"/>
    <property type="project" value="InterPro"/>
</dbReference>
<keyword evidence="2" id="KW-0418">Kinase</keyword>
<name>A0A5B7IAI7_PORTR</name>
<dbReference type="InterPro" id="IPR008266">
    <property type="entry name" value="Tyr_kinase_AS"/>
</dbReference>
<dbReference type="EMBL" id="VSRR010059781">
    <property type="protein sequence ID" value="MPC82441.1"/>
    <property type="molecule type" value="Genomic_DNA"/>
</dbReference>
<sequence length="365" mass="41155">MSGEGRASFHRVRVFDLPRLDVERQFSGVRVVGEGWRASVVGATHRASDTRVALKLVHKASTRRRDFFRELHYNYYLSPHPNIVTSYDAAFDTPTAYVFAQELAPCGDLSGVVRRGGVGEVRAKRVVEQVAFALEFMHTKELVHRDVRLHNILLFDKDLRRVKLADFGATQRAGTLVKKVDVRVPWAPPEVCRAVYHEGYHVSTALDAWQLGVLLFVLLTGVFPWAAADITDAHYTAWVAYTKRKTNKVPRRFRAFTPRLLRLLRRLLQPKPEKRAGVREAYKYLSDTWLARGADRLEAALDDSSSEAPAGGTPRPLQDAAEKHRLAELLRARGVQTSVDRSEATRRVCEWLLASHAPAAGQRGM</sequence>
<keyword evidence="2" id="KW-0808">Transferase</keyword>
<proteinExistence type="predicted"/>
<reference evidence="2 3" key="1">
    <citation type="submission" date="2019-05" db="EMBL/GenBank/DDBJ databases">
        <title>Another draft genome of Portunus trituberculatus and its Hox gene families provides insights of decapod evolution.</title>
        <authorList>
            <person name="Jeong J.-H."/>
            <person name="Song I."/>
            <person name="Kim S."/>
            <person name="Choi T."/>
            <person name="Kim D."/>
            <person name="Ryu S."/>
            <person name="Kim W."/>
        </authorList>
    </citation>
    <scope>NUCLEOTIDE SEQUENCE [LARGE SCALE GENOMIC DNA]</scope>
    <source>
        <tissue evidence="2">Muscle</tissue>
    </source>
</reference>
<evidence type="ECO:0000259" key="1">
    <source>
        <dbReference type="PROSITE" id="PS50011"/>
    </source>
</evidence>
<dbReference type="PANTHER" id="PTHR24359">
    <property type="entry name" value="SERINE/THREONINE-PROTEIN KINASE SBK1"/>
    <property type="match status" value="1"/>
</dbReference>
<gene>
    <name evidence="2" type="primary">sbk1_3</name>
    <name evidence="2" type="ORF">E2C01_077108</name>
</gene>
<dbReference type="GO" id="GO:0004674">
    <property type="term" value="F:protein serine/threonine kinase activity"/>
    <property type="evidence" value="ECO:0007669"/>
    <property type="project" value="TreeGrafter"/>
</dbReference>
<organism evidence="2 3">
    <name type="scientific">Portunus trituberculatus</name>
    <name type="common">Swimming crab</name>
    <name type="synonym">Neptunus trituberculatus</name>
    <dbReference type="NCBI Taxonomy" id="210409"/>
    <lineage>
        <taxon>Eukaryota</taxon>
        <taxon>Metazoa</taxon>
        <taxon>Ecdysozoa</taxon>
        <taxon>Arthropoda</taxon>
        <taxon>Crustacea</taxon>
        <taxon>Multicrustacea</taxon>
        <taxon>Malacostraca</taxon>
        <taxon>Eumalacostraca</taxon>
        <taxon>Eucarida</taxon>
        <taxon>Decapoda</taxon>
        <taxon>Pleocyemata</taxon>
        <taxon>Brachyura</taxon>
        <taxon>Eubrachyura</taxon>
        <taxon>Portunoidea</taxon>
        <taxon>Portunidae</taxon>
        <taxon>Portuninae</taxon>
        <taxon>Portunus</taxon>
    </lineage>
</organism>
<dbReference type="SUPFAM" id="SSF56112">
    <property type="entry name" value="Protein kinase-like (PK-like)"/>
    <property type="match status" value="1"/>
</dbReference>
<feature type="domain" description="Protein kinase" evidence="1">
    <location>
        <begin position="26"/>
        <end position="290"/>
    </location>
</feature>
<dbReference type="GO" id="GO:0005524">
    <property type="term" value="F:ATP binding"/>
    <property type="evidence" value="ECO:0007669"/>
    <property type="project" value="InterPro"/>
</dbReference>
<dbReference type="Proteomes" id="UP000324222">
    <property type="component" value="Unassembled WGS sequence"/>
</dbReference>
<dbReference type="OrthoDB" id="6513151at2759"/>
<dbReference type="PROSITE" id="PS00109">
    <property type="entry name" value="PROTEIN_KINASE_TYR"/>
    <property type="match status" value="1"/>
</dbReference>
<dbReference type="Gene3D" id="1.10.510.10">
    <property type="entry name" value="Transferase(Phosphotransferase) domain 1"/>
    <property type="match status" value="1"/>
</dbReference>
<protein>
    <submittedName>
        <fullName evidence="2">Serine/threonine-protein kinase SBK1</fullName>
    </submittedName>
</protein>
<dbReference type="Pfam" id="PF00069">
    <property type="entry name" value="Pkinase"/>
    <property type="match status" value="1"/>
</dbReference>
<dbReference type="InterPro" id="IPR011009">
    <property type="entry name" value="Kinase-like_dom_sf"/>
</dbReference>
<keyword evidence="3" id="KW-1185">Reference proteome</keyword>
<evidence type="ECO:0000313" key="2">
    <source>
        <dbReference type="EMBL" id="MPC82441.1"/>
    </source>
</evidence>
<comment type="caution">
    <text evidence="2">The sequence shown here is derived from an EMBL/GenBank/DDBJ whole genome shotgun (WGS) entry which is preliminary data.</text>
</comment>
<accession>A0A5B7IAI7</accession>
<dbReference type="SMART" id="SM00219">
    <property type="entry name" value="TyrKc"/>
    <property type="match status" value="1"/>
</dbReference>
<dbReference type="PANTHER" id="PTHR24359:SF1">
    <property type="entry name" value="INHIBITOR OF NUCLEAR FACTOR KAPPA-B KINASE EPSILON SUBUNIT HOMOLOG 1-RELATED"/>
    <property type="match status" value="1"/>
</dbReference>
<dbReference type="InterPro" id="IPR000719">
    <property type="entry name" value="Prot_kinase_dom"/>
</dbReference>
<dbReference type="InterPro" id="IPR020635">
    <property type="entry name" value="Tyr_kinase_cat_dom"/>
</dbReference>
<dbReference type="PROSITE" id="PS50011">
    <property type="entry name" value="PROTEIN_KINASE_DOM"/>
    <property type="match status" value="1"/>
</dbReference>
<dbReference type="AlphaFoldDB" id="A0A5B7IAI7"/>
<evidence type="ECO:0000313" key="3">
    <source>
        <dbReference type="Proteomes" id="UP000324222"/>
    </source>
</evidence>